<dbReference type="RefSeq" id="WP_068670093.1">
    <property type="nucleotide sequence ID" value="NZ_LYPB01000091.1"/>
</dbReference>
<dbReference type="SUPFAM" id="SSF53335">
    <property type="entry name" value="S-adenosyl-L-methionine-dependent methyltransferases"/>
    <property type="match status" value="1"/>
</dbReference>
<protein>
    <submittedName>
        <fullName evidence="1">SAM-dependent methyltransferase</fullName>
    </submittedName>
</protein>
<dbReference type="PANTHER" id="PTHR36112">
    <property type="entry name" value="RIBOSOMAL RNA SMALL SUBUNIT METHYLTRANSFERASE J"/>
    <property type="match status" value="1"/>
</dbReference>
<keyword evidence="1" id="KW-0808">Transferase</keyword>
<organism evidence="1 2">
    <name type="scientific">Paenibacillus oryzisoli</name>
    <dbReference type="NCBI Taxonomy" id="1850517"/>
    <lineage>
        <taxon>Bacteria</taxon>
        <taxon>Bacillati</taxon>
        <taxon>Bacillota</taxon>
        <taxon>Bacilli</taxon>
        <taxon>Bacillales</taxon>
        <taxon>Paenibacillaceae</taxon>
        <taxon>Paenibacillus</taxon>
    </lineage>
</organism>
<keyword evidence="2" id="KW-1185">Reference proteome</keyword>
<reference evidence="1 2" key="1">
    <citation type="submission" date="2016-05" db="EMBL/GenBank/DDBJ databases">
        <title>Paenibacillus sp. 1ZS3-15 nov., isolated from the rhizosphere soil.</title>
        <authorList>
            <person name="Zhang X.X."/>
            <person name="Zhang J."/>
        </authorList>
    </citation>
    <scope>NUCLEOTIDE SEQUENCE [LARGE SCALE GENOMIC DNA]</scope>
    <source>
        <strain evidence="1 2">1ZS3-15</strain>
    </source>
</reference>
<dbReference type="GO" id="GO:0008990">
    <property type="term" value="F:rRNA (guanine-N2-)-methyltransferase activity"/>
    <property type="evidence" value="ECO:0007669"/>
    <property type="project" value="InterPro"/>
</dbReference>
<keyword evidence="1" id="KW-0489">Methyltransferase</keyword>
<dbReference type="Gene3D" id="3.40.50.150">
    <property type="entry name" value="Vaccinia Virus protein VP39"/>
    <property type="match status" value="1"/>
</dbReference>
<dbReference type="Proteomes" id="UP000078454">
    <property type="component" value="Unassembled WGS sequence"/>
</dbReference>
<dbReference type="STRING" id="1850517.A8708_11160"/>
<dbReference type="OrthoDB" id="1653798at2"/>
<dbReference type="InterPro" id="IPR029063">
    <property type="entry name" value="SAM-dependent_MTases_sf"/>
</dbReference>
<evidence type="ECO:0000313" key="2">
    <source>
        <dbReference type="Proteomes" id="UP000078454"/>
    </source>
</evidence>
<accession>A0A197ZYM0</accession>
<dbReference type="Pfam" id="PF04445">
    <property type="entry name" value="SAM_MT"/>
    <property type="match status" value="1"/>
</dbReference>
<proteinExistence type="predicted"/>
<sequence>MLVTTSYNPSAELAVEAARLSALYGGRNVPRKKYSLELLRRNYKDSSVLLVTREEIRYYEEDHPATFFHPSMSLVRVKRMQRGETDLLIEASGAASGDSVMDCTAGLASDAIVFSYVVGREGRVTALESEKIPAMLIQEGLVQYQSEIPELNDAMRRIEVRHTHHLPYLQQLDSQSVDVIYFDPMFRSPIEESQAISPLRHRANDEAVSLASIAEARRVARKSIVLKENRDSSEFARLGFEHVLRSTTKTTYGVIRLC</sequence>
<name>A0A197ZYM0_9BACL</name>
<dbReference type="EMBL" id="LYPB01000091">
    <property type="protein sequence ID" value="OAS13932.1"/>
    <property type="molecule type" value="Genomic_DNA"/>
</dbReference>
<dbReference type="AlphaFoldDB" id="A0A197ZYM0"/>
<dbReference type="PANTHER" id="PTHR36112:SF1">
    <property type="entry name" value="RIBOSOMAL RNA SMALL SUBUNIT METHYLTRANSFERASE J"/>
    <property type="match status" value="1"/>
</dbReference>
<dbReference type="InterPro" id="IPR007536">
    <property type="entry name" value="16SrRNA_methylTrfase_J"/>
</dbReference>
<gene>
    <name evidence="1" type="ORF">A8708_11160</name>
</gene>
<comment type="caution">
    <text evidence="1">The sequence shown here is derived from an EMBL/GenBank/DDBJ whole genome shotgun (WGS) entry which is preliminary data.</text>
</comment>
<evidence type="ECO:0000313" key="1">
    <source>
        <dbReference type="EMBL" id="OAS13932.1"/>
    </source>
</evidence>